<protein>
    <submittedName>
        <fullName evidence="1">Uncharacterized protein</fullName>
    </submittedName>
</protein>
<sequence>TRPGSFCLLPGSSLRRHHPGLFVVLLLAVPPPPEPPPTLTFCYLPTSTPFVSVFSTAQGCAFQKRGKM</sequence>
<name>A0ABD0P5I6_CIRMR</name>
<feature type="non-terminal residue" evidence="1">
    <location>
        <position position="1"/>
    </location>
</feature>
<comment type="caution">
    <text evidence="1">The sequence shown here is derived from an EMBL/GenBank/DDBJ whole genome shotgun (WGS) entry which is preliminary data.</text>
</comment>
<dbReference type="EMBL" id="JAMKFB020000018">
    <property type="protein sequence ID" value="KAL0168865.1"/>
    <property type="molecule type" value="Genomic_DNA"/>
</dbReference>
<reference evidence="1 2" key="1">
    <citation type="submission" date="2024-05" db="EMBL/GenBank/DDBJ databases">
        <title>Genome sequencing and assembly of Indian major carp, Cirrhinus mrigala (Hamilton, 1822).</title>
        <authorList>
            <person name="Mohindra V."/>
            <person name="Chowdhury L.M."/>
            <person name="Lal K."/>
            <person name="Jena J.K."/>
        </authorList>
    </citation>
    <scope>NUCLEOTIDE SEQUENCE [LARGE SCALE GENOMIC DNA]</scope>
    <source>
        <strain evidence="1">CM1030</strain>
        <tissue evidence="1">Blood</tissue>
    </source>
</reference>
<gene>
    <name evidence="1" type="ORF">M9458_037087</name>
</gene>
<organism evidence="1 2">
    <name type="scientific">Cirrhinus mrigala</name>
    <name type="common">Mrigala</name>
    <dbReference type="NCBI Taxonomy" id="683832"/>
    <lineage>
        <taxon>Eukaryota</taxon>
        <taxon>Metazoa</taxon>
        <taxon>Chordata</taxon>
        <taxon>Craniata</taxon>
        <taxon>Vertebrata</taxon>
        <taxon>Euteleostomi</taxon>
        <taxon>Actinopterygii</taxon>
        <taxon>Neopterygii</taxon>
        <taxon>Teleostei</taxon>
        <taxon>Ostariophysi</taxon>
        <taxon>Cypriniformes</taxon>
        <taxon>Cyprinidae</taxon>
        <taxon>Labeoninae</taxon>
        <taxon>Labeonini</taxon>
        <taxon>Cirrhinus</taxon>
    </lineage>
</organism>
<evidence type="ECO:0000313" key="2">
    <source>
        <dbReference type="Proteomes" id="UP001529510"/>
    </source>
</evidence>
<proteinExistence type="predicted"/>
<dbReference type="AlphaFoldDB" id="A0ABD0P5I6"/>
<evidence type="ECO:0000313" key="1">
    <source>
        <dbReference type="EMBL" id="KAL0168865.1"/>
    </source>
</evidence>
<keyword evidence="2" id="KW-1185">Reference proteome</keyword>
<dbReference type="Proteomes" id="UP001529510">
    <property type="component" value="Unassembled WGS sequence"/>
</dbReference>
<accession>A0ABD0P5I6</accession>